<dbReference type="GO" id="GO:0016740">
    <property type="term" value="F:transferase activity"/>
    <property type="evidence" value="ECO:0007669"/>
    <property type="project" value="UniProtKB-KW"/>
</dbReference>
<evidence type="ECO:0000256" key="4">
    <source>
        <dbReference type="ARBA" id="ARBA00009038"/>
    </source>
</evidence>
<dbReference type="PANTHER" id="PTHR12640">
    <property type="entry name" value="RIBOPHORIN II"/>
    <property type="match status" value="1"/>
</dbReference>
<comment type="pathway">
    <text evidence="3">Protein modification; protein glycosylation.</text>
</comment>
<dbReference type="InterPro" id="IPR055374">
    <property type="entry name" value="Ribophorin_II_3rd"/>
</dbReference>
<evidence type="ECO:0000256" key="8">
    <source>
        <dbReference type="ARBA" id="ARBA00022989"/>
    </source>
</evidence>
<keyword evidence="7" id="KW-0256">Endoplasmic reticulum</keyword>
<evidence type="ECO:0000256" key="11">
    <source>
        <dbReference type="ARBA" id="ARBA00032139"/>
    </source>
</evidence>
<sequence>MFSRLQWLFIPALALQATALSLKAPKFAVTSAKASIVRAESIELDAPLTTVVVGKTENLRVSFTVLGDDGNPVRPHQAFLRMVDEKTGEEGIQPVKVGKDGKGKVEINVSRPPVSLPPTTEDPLSVSLILGSFTHSPRTVPLFNLRLPPSAPVIRHPLEKHYAPQPLIAHKFNPEPSQPPKAVSGVFTIIALSPWVVLAGLLSQISIPLDASSAVLSYTGPFLALLLAFEGLLFVYWVKLRLFQVLGYGAILAVITVGAGKRALVWKSTVTK</sequence>
<feature type="chain" id="PRO_5044259991" description="Ribophorin II" evidence="13">
    <location>
        <begin position="20"/>
        <end position="272"/>
    </location>
</feature>
<evidence type="ECO:0000256" key="13">
    <source>
        <dbReference type="SAM" id="SignalP"/>
    </source>
</evidence>
<dbReference type="Proteomes" id="UP000383932">
    <property type="component" value="Unassembled WGS sequence"/>
</dbReference>
<evidence type="ECO:0000313" key="16">
    <source>
        <dbReference type="EMBL" id="KAB5593648.1"/>
    </source>
</evidence>
<keyword evidence="6 13" id="KW-0732">Signal</keyword>
<dbReference type="OrthoDB" id="432292at2759"/>
<evidence type="ECO:0000256" key="3">
    <source>
        <dbReference type="ARBA" id="ARBA00004922"/>
    </source>
</evidence>
<feature type="domain" description="Ribophorin II C-terminal" evidence="15">
    <location>
        <begin position="172"/>
        <end position="265"/>
    </location>
</feature>
<comment type="similarity">
    <text evidence="4">Belongs to the SWP1 family.</text>
</comment>
<dbReference type="GO" id="GO:0006487">
    <property type="term" value="P:protein N-linked glycosylation"/>
    <property type="evidence" value="ECO:0007669"/>
    <property type="project" value="TreeGrafter"/>
</dbReference>
<reference evidence="16 17" key="1">
    <citation type="journal article" date="2019" name="Fungal Biol. Biotechnol.">
        <title>Draft genome sequence of fastidious pathogen Ceratobasidium theobromae, which causes vascular-streak dieback in Theobroma cacao.</title>
        <authorList>
            <person name="Ali S.S."/>
            <person name="Asman A."/>
            <person name="Shao J."/>
            <person name="Firmansyah A.P."/>
            <person name="Susilo A.W."/>
            <person name="Rosmana A."/>
            <person name="McMahon P."/>
            <person name="Junaid M."/>
            <person name="Guest D."/>
            <person name="Kheng T.Y."/>
            <person name="Meinhardt L.W."/>
            <person name="Bailey B.A."/>
        </authorList>
    </citation>
    <scope>NUCLEOTIDE SEQUENCE [LARGE SCALE GENOMIC DNA]</scope>
    <source>
        <strain evidence="16 17">CT2</strain>
    </source>
</reference>
<accession>A0A5N5QPW0</accession>
<feature type="signal peptide" evidence="13">
    <location>
        <begin position="1"/>
        <end position="19"/>
    </location>
</feature>
<keyword evidence="16" id="KW-0808">Transferase</keyword>
<evidence type="ECO:0000313" key="17">
    <source>
        <dbReference type="Proteomes" id="UP000383932"/>
    </source>
</evidence>
<comment type="caution">
    <text evidence="16">The sequence shown here is derived from an EMBL/GenBank/DDBJ whole genome shotgun (WGS) entry which is preliminary data.</text>
</comment>
<dbReference type="EMBL" id="SSOP01000033">
    <property type="protein sequence ID" value="KAB5593648.1"/>
    <property type="molecule type" value="Genomic_DNA"/>
</dbReference>
<evidence type="ECO:0000259" key="14">
    <source>
        <dbReference type="Pfam" id="PF23860"/>
    </source>
</evidence>
<dbReference type="AlphaFoldDB" id="A0A5N5QPW0"/>
<feature type="transmembrane region" description="Helical" evidence="12">
    <location>
        <begin position="243"/>
        <end position="264"/>
    </location>
</feature>
<keyword evidence="5 12" id="KW-0812">Transmembrane</keyword>
<keyword evidence="9 12" id="KW-0472">Membrane</keyword>
<evidence type="ECO:0000256" key="9">
    <source>
        <dbReference type="ARBA" id="ARBA00023136"/>
    </source>
</evidence>
<dbReference type="UniPathway" id="UPA00378"/>
<dbReference type="PANTHER" id="PTHR12640:SF0">
    <property type="entry name" value="DOLICHYL-DIPHOSPHOOLIGOSACCHARIDE--PROTEIN GLYCOSYLTRANSFERASE SUBUNIT 2"/>
    <property type="match status" value="1"/>
</dbReference>
<name>A0A5N5QPW0_9AGAM</name>
<feature type="transmembrane region" description="Helical" evidence="12">
    <location>
        <begin position="215"/>
        <end position="237"/>
    </location>
</feature>
<evidence type="ECO:0000259" key="15">
    <source>
        <dbReference type="Pfam" id="PF25147"/>
    </source>
</evidence>
<dbReference type="InterPro" id="IPR056790">
    <property type="entry name" value="Ribophorin_II_C"/>
</dbReference>
<gene>
    <name evidence="16" type="ORF">CTheo_2941</name>
</gene>
<evidence type="ECO:0000256" key="1">
    <source>
        <dbReference type="ARBA" id="ARBA00002791"/>
    </source>
</evidence>
<feature type="domain" description="Ribophorin II third" evidence="14">
    <location>
        <begin position="51"/>
        <end position="110"/>
    </location>
</feature>
<feature type="transmembrane region" description="Helical" evidence="12">
    <location>
        <begin position="182"/>
        <end position="203"/>
    </location>
</feature>
<dbReference type="Pfam" id="PF23860">
    <property type="entry name" value="Ribophorin_II_3rd"/>
    <property type="match status" value="1"/>
</dbReference>
<protein>
    <recommendedName>
        <fullName evidence="11">Ribophorin II</fullName>
    </recommendedName>
    <alternativeName>
        <fullName evidence="10">Ribophorin-2</fullName>
    </alternativeName>
</protein>
<dbReference type="GO" id="GO:0008250">
    <property type="term" value="C:oligosaccharyltransferase complex"/>
    <property type="evidence" value="ECO:0007669"/>
    <property type="project" value="InterPro"/>
</dbReference>
<evidence type="ECO:0000256" key="6">
    <source>
        <dbReference type="ARBA" id="ARBA00022729"/>
    </source>
</evidence>
<proteinExistence type="inferred from homology"/>
<comment type="subcellular location">
    <subcellularLocation>
        <location evidence="2">Endoplasmic reticulum membrane</location>
        <topology evidence="2">Multi-pass membrane protein</topology>
    </subcellularLocation>
</comment>
<evidence type="ECO:0000256" key="5">
    <source>
        <dbReference type="ARBA" id="ARBA00022692"/>
    </source>
</evidence>
<evidence type="ECO:0000256" key="10">
    <source>
        <dbReference type="ARBA" id="ARBA00030078"/>
    </source>
</evidence>
<comment type="function">
    <text evidence="1">Subunit of the oligosaccharyl transferase (OST) complex that catalyzes the initial transfer of a defined glycan (Glc(3)Man(9)GlcNAc(2) in eukaryotes) from the lipid carrier dolichol-pyrophosphate to an asparagine residue within an Asn-X-Ser/Thr consensus motif in nascent polypeptide chains, the first step in protein N-glycosylation. N-glycosylation occurs cotranslationally and the complex associates with the Sec61 complex at the channel-forming translocon complex that mediates protein translocation across the endoplasmic reticulum (ER). All subunits are required for a maximal enzyme activity.</text>
</comment>
<evidence type="ECO:0000256" key="7">
    <source>
        <dbReference type="ARBA" id="ARBA00022824"/>
    </source>
</evidence>
<keyword evidence="8 12" id="KW-1133">Transmembrane helix</keyword>
<keyword evidence="17" id="KW-1185">Reference proteome</keyword>
<evidence type="ECO:0000256" key="12">
    <source>
        <dbReference type="SAM" id="Phobius"/>
    </source>
</evidence>
<dbReference type="Pfam" id="PF25147">
    <property type="entry name" value="Ribophorin_II_C"/>
    <property type="match status" value="1"/>
</dbReference>
<dbReference type="InterPro" id="IPR008814">
    <property type="entry name" value="Swp1"/>
</dbReference>
<organism evidence="16 17">
    <name type="scientific">Ceratobasidium theobromae</name>
    <dbReference type="NCBI Taxonomy" id="1582974"/>
    <lineage>
        <taxon>Eukaryota</taxon>
        <taxon>Fungi</taxon>
        <taxon>Dikarya</taxon>
        <taxon>Basidiomycota</taxon>
        <taxon>Agaricomycotina</taxon>
        <taxon>Agaricomycetes</taxon>
        <taxon>Cantharellales</taxon>
        <taxon>Ceratobasidiaceae</taxon>
        <taxon>Ceratobasidium</taxon>
    </lineage>
</organism>
<evidence type="ECO:0000256" key="2">
    <source>
        <dbReference type="ARBA" id="ARBA00004477"/>
    </source>
</evidence>